<evidence type="ECO:0000313" key="5">
    <source>
        <dbReference type="EMBL" id="CAA0833216.1"/>
    </source>
</evidence>
<dbReference type="Pfam" id="PF00160">
    <property type="entry name" value="Pro_isomerase"/>
    <property type="match status" value="1"/>
</dbReference>
<sequence>MSSRRPTRTSTPYALARRVSAIPQAPPPKGSSFHRKAHRDLSMANVGPGTNDTQFFICTTRKKWLDDKHVVFRQVVEEYDVLKAVENVGSGSRQTSRQVVITDCDRLQI</sequence>
<dbReference type="PROSITE" id="PS50072">
    <property type="entry name" value="CSA_PPIASE_2"/>
    <property type="match status" value="1"/>
</dbReference>
<dbReference type="SUPFAM" id="SSF50891">
    <property type="entry name" value="Cyclophilin-like"/>
    <property type="match status" value="1"/>
</dbReference>
<dbReference type="Gene3D" id="2.40.100.10">
    <property type="entry name" value="Cyclophilin-like"/>
    <property type="match status" value="1"/>
</dbReference>
<proteinExistence type="inferred from homology"/>
<dbReference type="EC" id="5.2.1.8" evidence="2"/>
<dbReference type="GO" id="GO:0016018">
    <property type="term" value="F:cyclosporin A binding"/>
    <property type="evidence" value="ECO:0007669"/>
    <property type="project" value="TreeGrafter"/>
</dbReference>
<comment type="similarity">
    <text evidence="1 2">Belongs to the cyclophilin-type PPIase family.</text>
</comment>
<dbReference type="GO" id="GO:0006457">
    <property type="term" value="P:protein folding"/>
    <property type="evidence" value="ECO:0007669"/>
    <property type="project" value="TreeGrafter"/>
</dbReference>
<dbReference type="AlphaFoldDB" id="A0A9N7NNG5"/>
<evidence type="ECO:0000256" key="2">
    <source>
        <dbReference type="RuleBase" id="RU363019"/>
    </source>
</evidence>
<protein>
    <recommendedName>
        <fullName evidence="2">Peptidyl-prolyl cis-trans isomerase</fullName>
        <shortName evidence="2">PPIase</shortName>
        <ecNumber evidence="2">5.2.1.8</ecNumber>
    </recommendedName>
</protein>
<keyword evidence="2" id="KW-0697">Rotamase</keyword>
<feature type="compositionally biased region" description="Polar residues" evidence="3">
    <location>
        <begin position="1"/>
        <end position="12"/>
    </location>
</feature>
<evidence type="ECO:0000313" key="6">
    <source>
        <dbReference type="Proteomes" id="UP001153555"/>
    </source>
</evidence>
<gene>
    <name evidence="5" type="ORF">SHERM_28484</name>
</gene>
<dbReference type="OrthoDB" id="193499at2759"/>
<keyword evidence="6" id="KW-1185">Reference proteome</keyword>
<comment type="caution">
    <text evidence="5">The sequence shown here is derived from an EMBL/GenBank/DDBJ whole genome shotgun (WGS) entry which is preliminary data.</text>
</comment>
<name>A0A9N7NNG5_STRHE</name>
<dbReference type="PANTHER" id="PTHR11071:SF561">
    <property type="entry name" value="PEPTIDYL-PROLYL CIS-TRANS ISOMERASE D-RELATED"/>
    <property type="match status" value="1"/>
</dbReference>
<evidence type="ECO:0000259" key="4">
    <source>
        <dbReference type="PROSITE" id="PS50072"/>
    </source>
</evidence>
<dbReference type="Proteomes" id="UP001153555">
    <property type="component" value="Unassembled WGS sequence"/>
</dbReference>
<evidence type="ECO:0000256" key="3">
    <source>
        <dbReference type="SAM" id="MobiDB-lite"/>
    </source>
</evidence>
<dbReference type="InterPro" id="IPR029000">
    <property type="entry name" value="Cyclophilin-like_dom_sf"/>
</dbReference>
<accession>A0A9N7NNG5</accession>
<dbReference type="GO" id="GO:0003755">
    <property type="term" value="F:peptidyl-prolyl cis-trans isomerase activity"/>
    <property type="evidence" value="ECO:0007669"/>
    <property type="project" value="UniProtKB-UniRule"/>
</dbReference>
<dbReference type="PANTHER" id="PTHR11071">
    <property type="entry name" value="PEPTIDYL-PROLYL CIS-TRANS ISOMERASE"/>
    <property type="match status" value="1"/>
</dbReference>
<dbReference type="PRINTS" id="PR00153">
    <property type="entry name" value="CSAPPISMRASE"/>
</dbReference>
<comment type="catalytic activity">
    <reaction evidence="2">
        <text>[protein]-peptidylproline (omega=180) = [protein]-peptidylproline (omega=0)</text>
        <dbReference type="Rhea" id="RHEA:16237"/>
        <dbReference type="Rhea" id="RHEA-COMP:10747"/>
        <dbReference type="Rhea" id="RHEA-COMP:10748"/>
        <dbReference type="ChEBI" id="CHEBI:83833"/>
        <dbReference type="ChEBI" id="CHEBI:83834"/>
        <dbReference type="EC" id="5.2.1.8"/>
    </reaction>
</comment>
<dbReference type="GO" id="GO:0005737">
    <property type="term" value="C:cytoplasm"/>
    <property type="evidence" value="ECO:0007669"/>
    <property type="project" value="TreeGrafter"/>
</dbReference>
<organism evidence="5 6">
    <name type="scientific">Striga hermonthica</name>
    <name type="common">Purple witchweed</name>
    <name type="synonym">Buchnera hermonthica</name>
    <dbReference type="NCBI Taxonomy" id="68872"/>
    <lineage>
        <taxon>Eukaryota</taxon>
        <taxon>Viridiplantae</taxon>
        <taxon>Streptophyta</taxon>
        <taxon>Embryophyta</taxon>
        <taxon>Tracheophyta</taxon>
        <taxon>Spermatophyta</taxon>
        <taxon>Magnoliopsida</taxon>
        <taxon>eudicotyledons</taxon>
        <taxon>Gunneridae</taxon>
        <taxon>Pentapetalae</taxon>
        <taxon>asterids</taxon>
        <taxon>lamiids</taxon>
        <taxon>Lamiales</taxon>
        <taxon>Orobanchaceae</taxon>
        <taxon>Buchnereae</taxon>
        <taxon>Striga</taxon>
    </lineage>
</organism>
<keyword evidence="2 5" id="KW-0413">Isomerase</keyword>
<dbReference type="EMBL" id="CACSLK010027838">
    <property type="protein sequence ID" value="CAA0833216.1"/>
    <property type="molecule type" value="Genomic_DNA"/>
</dbReference>
<feature type="region of interest" description="Disordered" evidence="3">
    <location>
        <begin position="1"/>
        <end position="45"/>
    </location>
</feature>
<reference evidence="5" key="1">
    <citation type="submission" date="2019-12" db="EMBL/GenBank/DDBJ databases">
        <authorList>
            <person name="Scholes J."/>
        </authorList>
    </citation>
    <scope>NUCLEOTIDE SEQUENCE</scope>
</reference>
<feature type="domain" description="PPIase cyclophilin-type" evidence="4">
    <location>
        <begin position="41"/>
        <end position="106"/>
    </location>
</feature>
<dbReference type="InterPro" id="IPR002130">
    <property type="entry name" value="Cyclophilin-type_PPIase_dom"/>
</dbReference>
<evidence type="ECO:0000256" key="1">
    <source>
        <dbReference type="ARBA" id="ARBA00007365"/>
    </source>
</evidence>
<comment type="function">
    <text evidence="2">PPIases accelerate the folding of proteins. It catalyzes the cis-trans isomerization of proline imidic peptide bonds in oligopeptides.</text>
</comment>